<keyword evidence="2" id="KW-0472">Membrane</keyword>
<accession>A0A922L854</accession>
<gene>
    <name evidence="4" type="ORF">DERF_004875</name>
</gene>
<reference evidence="4" key="2">
    <citation type="journal article" date="2022" name="Res Sq">
        <title>Comparative Genomics Reveals Insights into the Divergent Evolution of Astigmatic Mites and Household Pest Adaptations.</title>
        <authorList>
            <person name="Xiong Q."/>
            <person name="Wan A.T.-Y."/>
            <person name="Liu X.-Y."/>
            <person name="Fung C.S.-H."/>
            <person name="Xiao X."/>
            <person name="Malainual N."/>
            <person name="Hou J."/>
            <person name="Wang L."/>
            <person name="Wang M."/>
            <person name="Yang K."/>
            <person name="Cui Y."/>
            <person name="Leung E."/>
            <person name="Nong W."/>
            <person name="Shin S.-K."/>
            <person name="Au S."/>
            <person name="Jeong K.Y."/>
            <person name="Chew F.T."/>
            <person name="Hui J."/>
            <person name="Leung T.F."/>
            <person name="Tungtrongchitr A."/>
            <person name="Zhong N."/>
            <person name="Liu Z."/>
            <person name="Tsui S."/>
        </authorList>
    </citation>
    <scope>NUCLEOTIDE SEQUENCE</scope>
    <source>
        <strain evidence="4">Derf</strain>
        <tissue evidence="4">Whole organism</tissue>
    </source>
</reference>
<sequence>MNNLLLILATMVMVIFQMTLCNQFNNKPMTQVMKICQHEKMQWISNKRWPHSLSLQAELHCCAFFTFCDCVDRLCKEEKYYNNDLYCIFVQKVREKKPMFEETCSKEFDFYFTNTMILQRYFCNNLPSKSGLWTLIAIGFSIIIEIIVAIIIITIIIIFYQQLNKNQNETIIDEQLSLRQSKSGGGGVGIRQKKSSPKREKTKKSNRKIKSVPTSQR</sequence>
<feature type="transmembrane region" description="Helical" evidence="2">
    <location>
        <begin position="132"/>
        <end position="160"/>
    </location>
</feature>
<keyword evidence="5" id="KW-1185">Reference proteome</keyword>
<dbReference type="AlphaFoldDB" id="A0A922L854"/>
<keyword evidence="2" id="KW-1133">Transmembrane helix</keyword>
<dbReference type="EMBL" id="ASGP02000002">
    <property type="protein sequence ID" value="KAH9521202.1"/>
    <property type="molecule type" value="Genomic_DNA"/>
</dbReference>
<evidence type="ECO:0000313" key="4">
    <source>
        <dbReference type="EMBL" id="KAH9521202.1"/>
    </source>
</evidence>
<protein>
    <submittedName>
        <fullName evidence="4">Uncharacterized protein</fullName>
    </submittedName>
</protein>
<evidence type="ECO:0000256" key="3">
    <source>
        <dbReference type="SAM" id="SignalP"/>
    </source>
</evidence>
<name>A0A922L854_DERFA</name>
<keyword evidence="2" id="KW-0812">Transmembrane</keyword>
<comment type="caution">
    <text evidence="4">The sequence shown here is derived from an EMBL/GenBank/DDBJ whole genome shotgun (WGS) entry which is preliminary data.</text>
</comment>
<feature type="signal peptide" evidence="3">
    <location>
        <begin position="1"/>
        <end position="21"/>
    </location>
</feature>
<evidence type="ECO:0000313" key="5">
    <source>
        <dbReference type="Proteomes" id="UP000790347"/>
    </source>
</evidence>
<feature type="chain" id="PRO_5037209270" evidence="3">
    <location>
        <begin position="22"/>
        <end position="217"/>
    </location>
</feature>
<feature type="compositionally biased region" description="Basic residues" evidence="1">
    <location>
        <begin position="191"/>
        <end position="210"/>
    </location>
</feature>
<organism evidence="4 5">
    <name type="scientific">Dermatophagoides farinae</name>
    <name type="common">American house dust mite</name>
    <dbReference type="NCBI Taxonomy" id="6954"/>
    <lineage>
        <taxon>Eukaryota</taxon>
        <taxon>Metazoa</taxon>
        <taxon>Ecdysozoa</taxon>
        <taxon>Arthropoda</taxon>
        <taxon>Chelicerata</taxon>
        <taxon>Arachnida</taxon>
        <taxon>Acari</taxon>
        <taxon>Acariformes</taxon>
        <taxon>Sarcoptiformes</taxon>
        <taxon>Astigmata</taxon>
        <taxon>Psoroptidia</taxon>
        <taxon>Analgoidea</taxon>
        <taxon>Pyroglyphidae</taxon>
        <taxon>Dermatophagoidinae</taxon>
        <taxon>Dermatophagoides</taxon>
    </lineage>
</organism>
<feature type="region of interest" description="Disordered" evidence="1">
    <location>
        <begin position="179"/>
        <end position="217"/>
    </location>
</feature>
<keyword evidence="3" id="KW-0732">Signal</keyword>
<evidence type="ECO:0000256" key="2">
    <source>
        <dbReference type="SAM" id="Phobius"/>
    </source>
</evidence>
<evidence type="ECO:0000256" key="1">
    <source>
        <dbReference type="SAM" id="MobiDB-lite"/>
    </source>
</evidence>
<dbReference type="Proteomes" id="UP000790347">
    <property type="component" value="Unassembled WGS sequence"/>
</dbReference>
<reference evidence="4" key="1">
    <citation type="submission" date="2013-05" db="EMBL/GenBank/DDBJ databases">
        <authorList>
            <person name="Yim A.K.Y."/>
            <person name="Chan T.F."/>
            <person name="Ji K.M."/>
            <person name="Liu X.Y."/>
            <person name="Zhou J.W."/>
            <person name="Li R.Q."/>
            <person name="Yang K.Y."/>
            <person name="Li J."/>
            <person name="Li M."/>
            <person name="Law P.T.W."/>
            <person name="Wu Y.L."/>
            <person name="Cai Z.L."/>
            <person name="Qin H."/>
            <person name="Bao Y."/>
            <person name="Leung R.K.K."/>
            <person name="Ng P.K.S."/>
            <person name="Zou J."/>
            <person name="Zhong X.J."/>
            <person name="Ran P.X."/>
            <person name="Zhong N.S."/>
            <person name="Liu Z.G."/>
            <person name="Tsui S.K.W."/>
        </authorList>
    </citation>
    <scope>NUCLEOTIDE SEQUENCE</scope>
    <source>
        <strain evidence="4">Derf</strain>
        <tissue evidence="4">Whole organism</tissue>
    </source>
</reference>
<proteinExistence type="predicted"/>